<organism evidence="2 3">
    <name type="scientific">Solanum tuberosum</name>
    <name type="common">Potato</name>
    <dbReference type="NCBI Taxonomy" id="4113"/>
    <lineage>
        <taxon>Eukaryota</taxon>
        <taxon>Viridiplantae</taxon>
        <taxon>Streptophyta</taxon>
        <taxon>Embryophyta</taxon>
        <taxon>Tracheophyta</taxon>
        <taxon>Spermatophyta</taxon>
        <taxon>Magnoliopsida</taxon>
        <taxon>eudicotyledons</taxon>
        <taxon>Gunneridae</taxon>
        <taxon>Pentapetalae</taxon>
        <taxon>asterids</taxon>
        <taxon>lamiids</taxon>
        <taxon>Solanales</taxon>
        <taxon>Solanaceae</taxon>
        <taxon>Solanoideae</taxon>
        <taxon>Solaneae</taxon>
        <taxon>Solanum</taxon>
    </lineage>
</organism>
<protein>
    <recommendedName>
        <fullName evidence="4">Retrotransposon gag domain-containing protein</fullName>
    </recommendedName>
</protein>
<sequence length="318" mass="35731">MWVYACGCKGDGSYVKYYVLWCAYDSMNICDWIDEGYIGTNSDNTWLSSTTLDQGILNQTVQQESEESPSPVPLVPTDNVPSDDVPEFSFACSWIEIGSRSINGSQVGHQDDIGNLNDVNEPHDNDPHIMGGIGGIRFPPSEGNVVFHITSTMLQLLQLKGFFSGLAHEDPHEHIRNFVLRTKSRIQGFKCLEGETIHETWLRFKKLVLQYPTHGLPDNVLLQYFYRCLDSVNKGVADQLCPGGSMQQPYVVAAQQLDGMTTINRVGEPQVQSVNHRRSRRPRPRPPLDSNKFHIGVYKTRQDHKIIGESPTRSAIPT</sequence>
<dbReference type="PANTHER" id="PTHR33223:SF11">
    <property type="entry name" value="ELEMENT PROTEIN, PUTATIVE-RELATED"/>
    <property type="match status" value="1"/>
</dbReference>
<evidence type="ECO:0000313" key="2">
    <source>
        <dbReference type="EnsemblPlants" id="PGSC0003DMT400091681"/>
    </source>
</evidence>
<dbReference type="HOGENOM" id="CLU_875517_0_0_1"/>
<proteinExistence type="predicted"/>
<reference evidence="2" key="2">
    <citation type="submission" date="2015-06" db="UniProtKB">
        <authorList>
            <consortium name="EnsemblPlants"/>
        </authorList>
    </citation>
    <scope>IDENTIFICATION</scope>
    <source>
        <strain evidence="2">DM1-3 516 R44</strain>
    </source>
</reference>
<evidence type="ECO:0008006" key="4">
    <source>
        <dbReference type="Google" id="ProtNLM"/>
    </source>
</evidence>
<name>M1DN62_SOLTU</name>
<dbReference type="PaxDb" id="4113-PGSC0003DMT400091681"/>
<dbReference type="PANTHER" id="PTHR33223">
    <property type="entry name" value="CCHC-TYPE DOMAIN-CONTAINING PROTEIN"/>
    <property type="match status" value="1"/>
</dbReference>
<evidence type="ECO:0000256" key="1">
    <source>
        <dbReference type="SAM" id="MobiDB-lite"/>
    </source>
</evidence>
<reference evidence="3" key="1">
    <citation type="journal article" date="2011" name="Nature">
        <title>Genome sequence and analysis of the tuber crop potato.</title>
        <authorList>
            <consortium name="The Potato Genome Sequencing Consortium"/>
        </authorList>
    </citation>
    <scope>NUCLEOTIDE SEQUENCE [LARGE SCALE GENOMIC DNA]</scope>
    <source>
        <strain evidence="3">cv. DM1-3 516 R44</strain>
    </source>
</reference>
<accession>M1DN62</accession>
<feature type="compositionally biased region" description="Basic residues" evidence="1">
    <location>
        <begin position="275"/>
        <end position="284"/>
    </location>
</feature>
<dbReference type="Gramene" id="PGSC0003DMT400091681">
    <property type="protein sequence ID" value="PGSC0003DMT400091681"/>
    <property type="gene ID" value="PGSC0003DMG400041252"/>
</dbReference>
<dbReference type="AlphaFoldDB" id="M1DN62"/>
<dbReference type="Proteomes" id="UP000011115">
    <property type="component" value="Unassembled WGS sequence"/>
</dbReference>
<feature type="region of interest" description="Disordered" evidence="1">
    <location>
        <begin position="269"/>
        <end position="292"/>
    </location>
</feature>
<evidence type="ECO:0000313" key="3">
    <source>
        <dbReference type="Proteomes" id="UP000011115"/>
    </source>
</evidence>
<keyword evidence="3" id="KW-1185">Reference proteome</keyword>
<dbReference type="EnsemblPlants" id="PGSC0003DMT400091681">
    <property type="protein sequence ID" value="PGSC0003DMT400091681"/>
    <property type="gene ID" value="PGSC0003DMG400041252"/>
</dbReference>
<dbReference type="InParanoid" id="M1DN62"/>